<proteinExistence type="predicted"/>
<reference evidence="2" key="1">
    <citation type="submission" date="2021-02" db="EMBL/GenBank/DDBJ databases">
        <authorList>
            <person name="Dougan E. K."/>
            <person name="Rhodes N."/>
            <person name="Thang M."/>
            <person name="Chan C."/>
        </authorList>
    </citation>
    <scope>NUCLEOTIDE SEQUENCE</scope>
</reference>
<feature type="region of interest" description="Disordered" evidence="1">
    <location>
        <begin position="1"/>
        <end position="26"/>
    </location>
</feature>
<protein>
    <submittedName>
        <fullName evidence="2">Uncharacterized protein</fullName>
    </submittedName>
</protein>
<evidence type="ECO:0000256" key="1">
    <source>
        <dbReference type="SAM" id="MobiDB-lite"/>
    </source>
</evidence>
<feature type="compositionally biased region" description="Polar residues" evidence="1">
    <location>
        <begin position="1"/>
        <end position="12"/>
    </location>
</feature>
<gene>
    <name evidence="2" type="ORF">SNEC2469_LOCUS6848</name>
</gene>
<dbReference type="EMBL" id="CAJNJA010011839">
    <property type="protein sequence ID" value="CAE7281197.1"/>
    <property type="molecule type" value="Genomic_DNA"/>
</dbReference>
<name>A0A812N669_9DINO</name>
<organism evidence="2 3">
    <name type="scientific">Symbiodinium necroappetens</name>
    <dbReference type="NCBI Taxonomy" id="1628268"/>
    <lineage>
        <taxon>Eukaryota</taxon>
        <taxon>Sar</taxon>
        <taxon>Alveolata</taxon>
        <taxon>Dinophyceae</taxon>
        <taxon>Suessiales</taxon>
        <taxon>Symbiodiniaceae</taxon>
        <taxon>Symbiodinium</taxon>
    </lineage>
</organism>
<dbReference type="Proteomes" id="UP000601435">
    <property type="component" value="Unassembled WGS sequence"/>
</dbReference>
<dbReference type="AlphaFoldDB" id="A0A812N669"/>
<evidence type="ECO:0000313" key="3">
    <source>
        <dbReference type="Proteomes" id="UP000601435"/>
    </source>
</evidence>
<comment type="caution">
    <text evidence="2">The sequence shown here is derived from an EMBL/GenBank/DDBJ whole genome shotgun (WGS) entry which is preliminary data.</text>
</comment>
<feature type="non-terminal residue" evidence="2">
    <location>
        <position position="1"/>
    </location>
</feature>
<sequence length="189" mass="20390">SRRVNCSTQSPAWTLGPKGRSATRAPWKRSIGSHGPFASLRSQCGQTGVRLQQESDQLQSERGQQFGAAVLLCLGSVGRHSADVAMTNRSWNKEKVTVANPEEARPTECGLMVICAAVLRVLTTECCHRQFKSVSSSWCIAYSTGLCTHLVRFGLCTHVLAAVIQDSLSHVLCMLCLTQVSGSVLARSA</sequence>
<keyword evidence="3" id="KW-1185">Reference proteome</keyword>
<accession>A0A812N669</accession>
<evidence type="ECO:0000313" key="2">
    <source>
        <dbReference type="EMBL" id="CAE7281197.1"/>
    </source>
</evidence>